<dbReference type="Pfam" id="PF03404">
    <property type="entry name" value="Mo-co_dimer"/>
    <property type="match status" value="1"/>
</dbReference>
<evidence type="ECO:0000313" key="22">
    <source>
        <dbReference type="EMBL" id="KAB8078156.1"/>
    </source>
</evidence>
<evidence type="ECO:0000256" key="3">
    <source>
        <dbReference type="ARBA" id="ARBA00003838"/>
    </source>
</evidence>
<dbReference type="InterPro" id="IPR008335">
    <property type="entry name" value="Mopterin_OxRdtase_euk"/>
</dbReference>
<dbReference type="Gene3D" id="2.40.30.10">
    <property type="entry name" value="Translation factors"/>
    <property type="match status" value="1"/>
</dbReference>
<dbReference type="PROSITE" id="PS50255">
    <property type="entry name" value="CYTOCHROME_B5_2"/>
    <property type="match status" value="1"/>
</dbReference>
<dbReference type="SUPFAM" id="SSF63380">
    <property type="entry name" value="Riboflavin synthase domain-like"/>
    <property type="match status" value="1"/>
</dbReference>
<dbReference type="SUPFAM" id="SSF81296">
    <property type="entry name" value="E set domains"/>
    <property type="match status" value="1"/>
</dbReference>
<feature type="binding site" evidence="18">
    <location>
        <position position="152"/>
    </location>
    <ligand>
        <name>Mo-molybdopterin</name>
        <dbReference type="ChEBI" id="CHEBI:71302"/>
    </ligand>
    <ligandPart>
        <name>Mo</name>
        <dbReference type="ChEBI" id="CHEBI:28685"/>
    </ligandPart>
</feature>
<dbReference type="GO" id="GO:0043546">
    <property type="term" value="F:molybdopterin cofactor binding"/>
    <property type="evidence" value="ECO:0007669"/>
    <property type="project" value="InterPro"/>
</dbReference>
<evidence type="ECO:0000259" key="20">
    <source>
        <dbReference type="PROSITE" id="PS50255"/>
    </source>
</evidence>
<evidence type="ECO:0000256" key="5">
    <source>
        <dbReference type="ARBA" id="ARBA00011738"/>
    </source>
</evidence>
<dbReference type="SUPFAM" id="SSF55856">
    <property type="entry name" value="Cytochrome b5-like heme/steroid binding domain"/>
    <property type="match status" value="1"/>
</dbReference>
<dbReference type="InterPro" id="IPR036374">
    <property type="entry name" value="OxRdtase_Mopterin-bd_sf"/>
</dbReference>
<feature type="domain" description="FAD-binding FR-type" evidence="21">
    <location>
        <begin position="614"/>
        <end position="726"/>
    </location>
</feature>
<organism evidence="22 23">
    <name type="scientific">Aspergillus leporis</name>
    <dbReference type="NCBI Taxonomy" id="41062"/>
    <lineage>
        <taxon>Eukaryota</taxon>
        <taxon>Fungi</taxon>
        <taxon>Dikarya</taxon>
        <taxon>Ascomycota</taxon>
        <taxon>Pezizomycotina</taxon>
        <taxon>Eurotiomycetes</taxon>
        <taxon>Eurotiomycetidae</taxon>
        <taxon>Eurotiales</taxon>
        <taxon>Aspergillaceae</taxon>
        <taxon>Aspergillus</taxon>
        <taxon>Aspergillus subgen. Circumdati</taxon>
    </lineage>
</organism>
<keyword evidence="13" id="KW-0408">Iron</keyword>
<dbReference type="Gene3D" id="3.90.420.10">
    <property type="entry name" value="Oxidoreductase, molybdopterin-binding domain"/>
    <property type="match status" value="1"/>
</dbReference>
<dbReference type="GO" id="GO:0008482">
    <property type="term" value="F:sulfite oxidase activity"/>
    <property type="evidence" value="ECO:0007669"/>
    <property type="project" value="TreeGrafter"/>
</dbReference>
<dbReference type="GO" id="GO:0030151">
    <property type="term" value="F:molybdenum ion binding"/>
    <property type="evidence" value="ECO:0007669"/>
    <property type="project" value="InterPro"/>
</dbReference>
<dbReference type="Gene3D" id="3.40.50.80">
    <property type="entry name" value="Nucleotide-binding domain of ferredoxin-NADP reductase (FNR) module"/>
    <property type="match status" value="1"/>
</dbReference>
<dbReference type="OrthoDB" id="432685at2759"/>
<accession>A0A5N5XBX4</accession>
<evidence type="ECO:0000256" key="14">
    <source>
        <dbReference type="ARBA" id="ARBA00023063"/>
    </source>
</evidence>
<keyword evidence="12" id="KW-0560">Oxidoreductase</keyword>
<proteinExistence type="inferred from homology"/>
<dbReference type="Pfam" id="PF00970">
    <property type="entry name" value="FAD_binding_6"/>
    <property type="match status" value="1"/>
</dbReference>
<comment type="function">
    <text evidence="3 17">Nitrate reductase is a key enzyme involved in the first step of nitrate assimilation in plants, fungi and bacteria.</text>
</comment>
<dbReference type="PRINTS" id="PR00371">
    <property type="entry name" value="FPNCR"/>
</dbReference>
<evidence type="ECO:0000256" key="2">
    <source>
        <dbReference type="ARBA" id="ARBA00001974"/>
    </source>
</evidence>
<dbReference type="InterPro" id="IPR008333">
    <property type="entry name" value="Cbr1-like_FAD-bd_dom"/>
</dbReference>
<dbReference type="Pfam" id="PF00174">
    <property type="entry name" value="Oxidored_molyb"/>
    <property type="match status" value="1"/>
</dbReference>
<dbReference type="PIRSF" id="PIRSF000233">
    <property type="entry name" value="Nitr_rd_NADH"/>
    <property type="match status" value="1"/>
</dbReference>
<evidence type="ECO:0000256" key="10">
    <source>
        <dbReference type="ARBA" id="ARBA00022827"/>
    </source>
</evidence>
<dbReference type="PROSITE" id="PS51384">
    <property type="entry name" value="FAD_FR"/>
    <property type="match status" value="1"/>
</dbReference>
<name>A0A5N5XBX4_9EURO</name>
<keyword evidence="9 18" id="KW-0479">Metal-binding</keyword>
<dbReference type="InterPro" id="IPR005066">
    <property type="entry name" value="MoCF_OxRdtse_dimer"/>
</dbReference>
<dbReference type="InterPro" id="IPR022407">
    <property type="entry name" value="OxRdtase_Mopterin_BS"/>
</dbReference>
<dbReference type="PROSITE" id="PS00559">
    <property type="entry name" value="MOLYBDOPTERIN_EUK"/>
    <property type="match status" value="1"/>
</dbReference>
<comment type="cofactor">
    <cofactor evidence="1">
        <name>heme</name>
        <dbReference type="ChEBI" id="CHEBI:30413"/>
    </cofactor>
</comment>
<comment type="catalytic activity">
    <reaction evidence="16">
        <text>nitrite + NADP(+) + H2O = nitrate + NADPH + H(+)</text>
        <dbReference type="Rhea" id="RHEA:19061"/>
        <dbReference type="ChEBI" id="CHEBI:15377"/>
        <dbReference type="ChEBI" id="CHEBI:15378"/>
        <dbReference type="ChEBI" id="CHEBI:16301"/>
        <dbReference type="ChEBI" id="CHEBI:17632"/>
        <dbReference type="ChEBI" id="CHEBI:57783"/>
        <dbReference type="ChEBI" id="CHEBI:58349"/>
        <dbReference type="EC" id="1.7.1.3"/>
    </reaction>
</comment>
<comment type="cofactor">
    <cofactor evidence="18">
        <name>Mo-molybdopterin</name>
        <dbReference type="ChEBI" id="CHEBI:71302"/>
    </cofactor>
    <text evidence="18">Binds 1 Mo-molybdopterin (Mo-MPT) cofactor per subunit.</text>
</comment>
<keyword evidence="10" id="KW-0274">FAD</keyword>
<evidence type="ECO:0000256" key="15">
    <source>
        <dbReference type="ARBA" id="ARBA00023157"/>
    </source>
</evidence>
<evidence type="ECO:0000256" key="19">
    <source>
        <dbReference type="SAM" id="MobiDB-lite"/>
    </source>
</evidence>
<dbReference type="InterPro" id="IPR017927">
    <property type="entry name" value="FAD-bd_FR_type"/>
</dbReference>
<dbReference type="FunFam" id="3.10.120.10:FF:000016">
    <property type="entry name" value="Nitrate reductase"/>
    <property type="match status" value="1"/>
</dbReference>
<evidence type="ECO:0000256" key="13">
    <source>
        <dbReference type="ARBA" id="ARBA00023004"/>
    </source>
</evidence>
<dbReference type="SMART" id="SM01117">
    <property type="entry name" value="Cyt-b5"/>
    <property type="match status" value="1"/>
</dbReference>
<protein>
    <recommendedName>
        <fullName evidence="17">Nitrate reductase</fullName>
    </recommendedName>
</protein>
<dbReference type="Proteomes" id="UP000326565">
    <property type="component" value="Unassembled WGS sequence"/>
</dbReference>
<dbReference type="Gene3D" id="3.10.120.10">
    <property type="entry name" value="Cytochrome b5-like heme/steroid binding domain"/>
    <property type="match status" value="1"/>
</dbReference>
<sequence length="867" mass="97052">MATITEVRTEALVPNDLILKTGQIKIESEEVFTKDLPNIPLPPPSKRPTEVLSVDKGTPDGHVPRDPRLIRLTGVHPFNVEPPLADLYQEGFLTSPELFYVRNHGPVPHVKDEDIPNWEISIEGLVEKPLVLSFRQVLQQYDQITAPITLVCAGNRRKEQNIVRKTKGFSWGAAGLSTALFTGPLLADILRSAKPLRKAKYVCMEGADKLPNGHYGTSVKLNWALDPNRGIMLAHKMNGESLRPDHGRPLRAVVPGQIGGRSVKWLKRLILTDVPSDNWYHINDNRVLPTMVSPEMASSDPNWWHDERYAIYDLNTNSSVVYPQHNETLDPSSAGPSYTVKGYAYAGGGRRVTRVEISTDKGKSWKLADIEYAEDKYRDFEGDLFGGNVDMYWRETCFCWCFWSLSIPIPELESSDAILVRAMDEALSIQPRDMYWSVLGMMNNPWFRVAITKENGILKFEHPTHPSMSTGWMERVKKAGGDLTNGNWGERHGEEPTEPEPVQEINMKKGGLNKTIDLKEFTDNATEEKPWFIVNGEVYDGTAFLEGHPGGAQSIISSAGLDVSEDFLAIHSETAKAMMPEYHIGTMDQSALKALKDDSSSSPDEIRPVFLQSRSWTKATLKAKKEISWDTRIFTLQLEHDDQTLGLPIGQHFMIKVQDPSSKNEAIIRSYTPISETNLKGTVELLVKIYFETPTTVGGKMTTALERLPLGSVVDCKGPTGRFEYLGDGRVLISGKERHVRSFKMICGGTGITPIYQVLRAVIQDRQDPTSCVVLNGNRQEEDILCRSGLDSFATSDSKRCNIIHTLSKAADSWTGRRGRIGEELLKEYVAPEEESMVLICGPPAMEKSARESLLKQGWKESDLHFF</sequence>
<dbReference type="GO" id="GO:0020037">
    <property type="term" value="F:heme binding"/>
    <property type="evidence" value="ECO:0007669"/>
    <property type="project" value="InterPro"/>
</dbReference>
<comment type="similarity">
    <text evidence="4 17">Belongs to the nitrate reductase family.</text>
</comment>
<keyword evidence="14 17" id="KW-0534">Nitrate assimilation</keyword>
<dbReference type="FunFam" id="3.90.420.10:FF:000005">
    <property type="entry name" value="Nitrate reductase"/>
    <property type="match status" value="1"/>
</dbReference>
<keyword evidence="15" id="KW-1015">Disulfide bond</keyword>
<evidence type="ECO:0000256" key="8">
    <source>
        <dbReference type="ARBA" id="ARBA00022630"/>
    </source>
</evidence>
<evidence type="ECO:0000256" key="17">
    <source>
        <dbReference type="PIRNR" id="PIRNR000233"/>
    </source>
</evidence>
<keyword evidence="8" id="KW-0285">Flavoprotein</keyword>
<evidence type="ECO:0000256" key="9">
    <source>
        <dbReference type="ARBA" id="ARBA00022723"/>
    </source>
</evidence>
<keyword evidence="6 18" id="KW-0500">Molybdenum</keyword>
<evidence type="ECO:0000256" key="6">
    <source>
        <dbReference type="ARBA" id="ARBA00022505"/>
    </source>
</evidence>
<dbReference type="Pfam" id="PF00175">
    <property type="entry name" value="NAD_binding_1"/>
    <property type="match status" value="1"/>
</dbReference>
<evidence type="ECO:0000256" key="12">
    <source>
        <dbReference type="ARBA" id="ARBA00023002"/>
    </source>
</evidence>
<dbReference type="SUPFAM" id="SSF52343">
    <property type="entry name" value="Ferredoxin reductase-like, C-terminal NADP-linked domain"/>
    <property type="match status" value="1"/>
</dbReference>
<dbReference type="GO" id="GO:0006790">
    <property type="term" value="P:sulfur compound metabolic process"/>
    <property type="evidence" value="ECO:0007669"/>
    <property type="project" value="TreeGrafter"/>
</dbReference>
<comment type="subunit">
    <text evidence="5">Homodimer.</text>
</comment>
<evidence type="ECO:0000256" key="1">
    <source>
        <dbReference type="ARBA" id="ARBA00001971"/>
    </source>
</evidence>
<dbReference type="InterPro" id="IPR039261">
    <property type="entry name" value="FNR_nucleotide-bd"/>
</dbReference>
<evidence type="ECO:0000256" key="7">
    <source>
        <dbReference type="ARBA" id="ARBA00022617"/>
    </source>
</evidence>
<dbReference type="InterPro" id="IPR036400">
    <property type="entry name" value="Cyt_B5-like_heme/steroid_sf"/>
</dbReference>
<dbReference type="CDD" id="cd06183">
    <property type="entry name" value="cyt_b5_reduct_like"/>
    <property type="match status" value="1"/>
</dbReference>
<dbReference type="InterPro" id="IPR001199">
    <property type="entry name" value="Cyt_B5-like_heme/steroid-bd"/>
</dbReference>
<dbReference type="AlphaFoldDB" id="A0A5N5XBX4"/>
<dbReference type="EMBL" id="ML732161">
    <property type="protein sequence ID" value="KAB8078156.1"/>
    <property type="molecule type" value="Genomic_DNA"/>
</dbReference>
<dbReference type="GO" id="GO:0006809">
    <property type="term" value="P:nitric oxide biosynthetic process"/>
    <property type="evidence" value="ECO:0007669"/>
    <property type="project" value="InterPro"/>
</dbReference>
<dbReference type="PRINTS" id="PR00407">
    <property type="entry name" value="EUMOPTERIN"/>
</dbReference>
<dbReference type="SUPFAM" id="SSF56524">
    <property type="entry name" value="Oxidoreductase molybdopterin-binding domain"/>
    <property type="match status" value="1"/>
</dbReference>
<gene>
    <name evidence="22" type="ORF">BDV29DRAFT_188195</name>
</gene>
<feature type="region of interest" description="Disordered" evidence="19">
    <location>
        <begin position="37"/>
        <end position="64"/>
    </location>
</feature>
<evidence type="ECO:0000256" key="4">
    <source>
        <dbReference type="ARBA" id="ARBA00006253"/>
    </source>
</evidence>
<comment type="cofactor">
    <cofactor evidence="2">
        <name>FAD</name>
        <dbReference type="ChEBI" id="CHEBI:57692"/>
    </cofactor>
</comment>
<dbReference type="InterPro" id="IPR001433">
    <property type="entry name" value="OxRdtase_FAD/NAD-bd"/>
</dbReference>
<dbReference type="InterPro" id="IPR017938">
    <property type="entry name" value="Riboflavin_synthase-like_b-brl"/>
</dbReference>
<evidence type="ECO:0000256" key="16">
    <source>
        <dbReference type="ARBA" id="ARBA00049155"/>
    </source>
</evidence>
<dbReference type="InterPro" id="IPR000572">
    <property type="entry name" value="OxRdtase_Mopterin-bd_dom"/>
</dbReference>
<dbReference type="PANTHER" id="PTHR19372:SF7">
    <property type="entry name" value="SULFITE OXIDASE, MITOCHONDRIAL"/>
    <property type="match status" value="1"/>
</dbReference>
<evidence type="ECO:0000259" key="21">
    <source>
        <dbReference type="PROSITE" id="PS51384"/>
    </source>
</evidence>
<reference evidence="22 23" key="1">
    <citation type="submission" date="2019-04" db="EMBL/GenBank/DDBJ databases">
        <title>Friends and foes A comparative genomics study of 23 Aspergillus species from section Flavi.</title>
        <authorList>
            <consortium name="DOE Joint Genome Institute"/>
            <person name="Kjaerbolling I."/>
            <person name="Vesth T."/>
            <person name="Frisvad J.C."/>
            <person name="Nybo J.L."/>
            <person name="Theobald S."/>
            <person name="Kildgaard S."/>
            <person name="Isbrandt T."/>
            <person name="Kuo A."/>
            <person name="Sato A."/>
            <person name="Lyhne E.K."/>
            <person name="Kogle M.E."/>
            <person name="Wiebenga A."/>
            <person name="Kun R.S."/>
            <person name="Lubbers R.J."/>
            <person name="Makela M.R."/>
            <person name="Barry K."/>
            <person name="Chovatia M."/>
            <person name="Clum A."/>
            <person name="Daum C."/>
            <person name="Haridas S."/>
            <person name="He G."/>
            <person name="LaButti K."/>
            <person name="Lipzen A."/>
            <person name="Mondo S."/>
            <person name="Riley R."/>
            <person name="Salamov A."/>
            <person name="Simmons B.A."/>
            <person name="Magnuson J.K."/>
            <person name="Henrissat B."/>
            <person name="Mortensen U.H."/>
            <person name="Larsen T.O."/>
            <person name="Devries R.P."/>
            <person name="Grigoriev I.V."/>
            <person name="Machida M."/>
            <person name="Baker S.E."/>
            <person name="Andersen M.R."/>
        </authorList>
    </citation>
    <scope>NUCLEOTIDE SEQUENCE [LARGE SCALE GENOMIC DNA]</scope>
    <source>
        <strain evidence="22 23">CBS 151.66</strain>
    </source>
</reference>
<dbReference type="PRINTS" id="PR00363">
    <property type="entry name" value="CYTOCHROMEB5"/>
</dbReference>
<dbReference type="PROSITE" id="PS00191">
    <property type="entry name" value="CYTOCHROME_B5_1"/>
    <property type="match status" value="1"/>
</dbReference>
<evidence type="ECO:0000256" key="18">
    <source>
        <dbReference type="PIRSR" id="PIRSR000233-1"/>
    </source>
</evidence>
<dbReference type="Pfam" id="PF00173">
    <property type="entry name" value="Cyt-b5"/>
    <property type="match status" value="1"/>
</dbReference>
<dbReference type="GO" id="GO:0042128">
    <property type="term" value="P:nitrate assimilation"/>
    <property type="evidence" value="ECO:0007669"/>
    <property type="project" value="UniProtKB-KW"/>
</dbReference>
<keyword evidence="7" id="KW-0349">Heme</keyword>
<feature type="domain" description="Cytochrome b5 heme-binding" evidence="20">
    <location>
        <begin position="513"/>
        <end position="588"/>
    </location>
</feature>
<keyword evidence="23" id="KW-1185">Reference proteome</keyword>
<dbReference type="InterPro" id="IPR001709">
    <property type="entry name" value="Flavoprot_Pyr_Nucl_cyt_Rdtase"/>
</dbReference>
<dbReference type="InterPro" id="IPR012137">
    <property type="entry name" value="Nitr_rd_NADH"/>
</dbReference>
<evidence type="ECO:0000313" key="23">
    <source>
        <dbReference type="Proteomes" id="UP000326565"/>
    </source>
</evidence>
<keyword evidence="11" id="KW-0521">NADP</keyword>
<dbReference type="GO" id="GO:0050464">
    <property type="term" value="F:nitrate reductase (NADPH) activity"/>
    <property type="evidence" value="ECO:0007669"/>
    <property type="project" value="UniProtKB-EC"/>
</dbReference>
<dbReference type="Gene3D" id="2.60.40.650">
    <property type="match status" value="1"/>
</dbReference>
<dbReference type="PRINTS" id="PR00406">
    <property type="entry name" value="CYTB5RDTASE"/>
</dbReference>
<dbReference type="InterPro" id="IPR014756">
    <property type="entry name" value="Ig_E-set"/>
</dbReference>
<evidence type="ECO:0000256" key="11">
    <source>
        <dbReference type="ARBA" id="ARBA00022857"/>
    </source>
</evidence>
<dbReference type="PANTHER" id="PTHR19372">
    <property type="entry name" value="SULFITE REDUCTASE"/>
    <property type="match status" value="1"/>
</dbReference>
<dbReference type="InterPro" id="IPR018506">
    <property type="entry name" value="Cyt_B5_heme-BS"/>
</dbReference>